<name>A0A2T7NNW5_POMCA</name>
<keyword evidence="2" id="KW-1185">Reference proteome</keyword>
<accession>A0A2T7NNW5</accession>
<comment type="caution">
    <text evidence="1">The sequence shown here is derived from an EMBL/GenBank/DDBJ whole genome shotgun (WGS) entry which is preliminary data.</text>
</comment>
<sequence length="74" mass="8099">MQGEANIDGIRKEEKLPKGGGYRCWTSCGRCEEQTVQNYCPGDVHSDDKQGTAPLTRGLMAGKREQLEAIADTV</sequence>
<evidence type="ECO:0000313" key="1">
    <source>
        <dbReference type="EMBL" id="PVD22865.1"/>
    </source>
</evidence>
<dbReference type="Proteomes" id="UP000245119">
    <property type="component" value="Linkage Group LG10"/>
</dbReference>
<dbReference type="EMBL" id="PZQS01000010">
    <property type="protein sequence ID" value="PVD22865.1"/>
    <property type="molecule type" value="Genomic_DNA"/>
</dbReference>
<proteinExistence type="predicted"/>
<reference evidence="1 2" key="1">
    <citation type="submission" date="2018-04" db="EMBL/GenBank/DDBJ databases">
        <title>The genome of golden apple snail Pomacea canaliculata provides insight into stress tolerance and invasive adaptation.</title>
        <authorList>
            <person name="Liu C."/>
            <person name="Liu B."/>
            <person name="Ren Y."/>
            <person name="Zhang Y."/>
            <person name="Wang H."/>
            <person name="Li S."/>
            <person name="Jiang F."/>
            <person name="Yin L."/>
            <person name="Zhang G."/>
            <person name="Qian W."/>
            <person name="Fan W."/>
        </authorList>
    </citation>
    <scope>NUCLEOTIDE SEQUENCE [LARGE SCALE GENOMIC DNA]</scope>
    <source>
        <strain evidence="1">SZHN2017</strain>
        <tissue evidence="1">Muscle</tissue>
    </source>
</reference>
<protein>
    <submittedName>
        <fullName evidence="1">Uncharacterized protein</fullName>
    </submittedName>
</protein>
<dbReference type="AlphaFoldDB" id="A0A2T7NNW5"/>
<gene>
    <name evidence="1" type="ORF">C0Q70_16124</name>
</gene>
<organism evidence="1 2">
    <name type="scientific">Pomacea canaliculata</name>
    <name type="common">Golden apple snail</name>
    <dbReference type="NCBI Taxonomy" id="400727"/>
    <lineage>
        <taxon>Eukaryota</taxon>
        <taxon>Metazoa</taxon>
        <taxon>Spiralia</taxon>
        <taxon>Lophotrochozoa</taxon>
        <taxon>Mollusca</taxon>
        <taxon>Gastropoda</taxon>
        <taxon>Caenogastropoda</taxon>
        <taxon>Architaenioglossa</taxon>
        <taxon>Ampullarioidea</taxon>
        <taxon>Ampullariidae</taxon>
        <taxon>Pomacea</taxon>
    </lineage>
</organism>
<evidence type="ECO:0000313" key="2">
    <source>
        <dbReference type="Proteomes" id="UP000245119"/>
    </source>
</evidence>